<protein>
    <submittedName>
        <fullName evidence="1">Uncharacterized protein</fullName>
    </submittedName>
</protein>
<name>A0A1Q9CTX3_SYMMI</name>
<dbReference type="Proteomes" id="UP000186817">
    <property type="component" value="Unassembled WGS sequence"/>
</dbReference>
<dbReference type="AlphaFoldDB" id="A0A1Q9CTX3"/>
<accession>A0A1Q9CTX3</accession>
<evidence type="ECO:0000313" key="1">
    <source>
        <dbReference type="EMBL" id="OLP86380.1"/>
    </source>
</evidence>
<comment type="caution">
    <text evidence="1">The sequence shown here is derived from an EMBL/GenBank/DDBJ whole genome shotgun (WGS) entry which is preliminary data.</text>
</comment>
<organism evidence="1 2">
    <name type="scientific">Symbiodinium microadriaticum</name>
    <name type="common">Dinoflagellate</name>
    <name type="synonym">Zooxanthella microadriatica</name>
    <dbReference type="NCBI Taxonomy" id="2951"/>
    <lineage>
        <taxon>Eukaryota</taxon>
        <taxon>Sar</taxon>
        <taxon>Alveolata</taxon>
        <taxon>Dinophyceae</taxon>
        <taxon>Suessiales</taxon>
        <taxon>Symbiodiniaceae</taxon>
        <taxon>Symbiodinium</taxon>
    </lineage>
</organism>
<keyword evidence="2" id="KW-1185">Reference proteome</keyword>
<reference evidence="1 2" key="1">
    <citation type="submission" date="2016-02" db="EMBL/GenBank/DDBJ databases">
        <title>Genome analysis of coral dinoflagellate symbionts highlights evolutionary adaptations to a symbiotic lifestyle.</title>
        <authorList>
            <person name="Aranda M."/>
            <person name="Li Y."/>
            <person name="Liew Y.J."/>
            <person name="Baumgarten S."/>
            <person name="Simakov O."/>
            <person name="Wilson M."/>
            <person name="Piel J."/>
            <person name="Ashoor H."/>
            <person name="Bougouffa S."/>
            <person name="Bajic V.B."/>
            <person name="Ryu T."/>
            <person name="Ravasi T."/>
            <person name="Bayer T."/>
            <person name="Micklem G."/>
            <person name="Kim H."/>
            <person name="Bhak J."/>
            <person name="Lajeunesse T.C."/>
            <person name="Voolstra C.R."/>
        </authorList>
    </citation>
    <scope>NUCLEOTIDE SEQUENCE [LARGE SCALE GENOMIC DNA]</scope>
    <source>
        <strain evidence="1 2">CCMP2467</strain>
    </source>
</reference>
<sequence>MFADGQVSRAISLTQARVDNVVASHLRASDVLSLKGLRLTLERQVGVCLETRKAEIKSMAVQAVDSFADGFGIMKLPCALVASLRDPYRGVWEPCCRAAVVGTATATLATRGRMLFTELCDYLDSHFDDKENNHSASQQDGPAGKICCSSIQNRDPLEGVWEPCCRTYVAGTAARAARGRLPFSELCDYMDSALDGNGNENNYTSGQQDGPSGKICCYNIQRNSNKVRNGVAFQHFLQISALFAKFLAGFRVIDTTLPTPLLHSTANLTFVG</sequence>
<gene>
    <name evidence="1" type="ORF">AK812_SmicGene32521</name>
</gene>
<proteinExistence type="predicted"/>
<dbReference type="EMBL" id="LSRX01000919">
    <property type="protein sequence ID" value="OLP86380.1"/>
    <property type="molecule type" value="Genomic_DNA"/>
</dbReference>
<dbReference type="OrthoDB" id="411388at2759"/>
<evidence type="ECO:0000313" key="2">
    <source>
        <dbReference type="Proteomes" id="UP000186817"/>
    </source>
</evidence>